<name>A0A9W6UB24_9STRA</name>
<proteinExistence type="predicted"/>
<organism evidence="2 3">
    <name type="scientific">Phytophthora fragariaefolia</name>
    <dbReference type="NCBI Taxonomy" id="1490495"/>
    <lineage>
        <taxon>Eukaryota</taxon>
        <taxon>Sar</taxon>
        <taxon>Stramenopiles</taxon>
        <taxon>Oomycota</taxon>
        <taxon>Peronosporomycetes</taxon>
        <taxon>Peronosporales</taxon>
        <taxon>Peronosporaceae</taxon>
        <taxon>Phytophthora</taxon>
    </lineage>
</organism>
<dbReference type="Proteomes" id="UP001165121">
    <property type="component" value="Unassembled WGS sequence"/>
</dbReference>
<dbReference type="PROSITE" id="PS50013">
    <property type="entry name" value="CHROMO_2"/>
    <property type="match status" value="1"/>
</dbReference>
<evidence type="ECO:0000313" key="3">
    <source>
        <dbReference type="Proteomes" id="UP001165121"/>
    </source>
</evidence>
<feature type="domain" description="Chromo" evidence="1">
    <location>
        <begin position="150"/>
        <end position="212"/>
    </location>
</feature>
<dbReference type="CDD" id="cd00024">
    <property type="entry name" value="CD_CSD"/>
    <property type="match status" value="1"/>
</dbReference>
<keyword evidence="3" id="KW-1185">Reference proteome</keyword>
<gene>
    <name evidence="2" type="ORF">Pfra01_000640500</name>
</gene>
<dbReference type="SUPFAM" id="SSF54160">
    <property type="entry name" value="Chromo domain-like"/>
    <property type="match status" value="1"/>
</dbReference>
<dbReference type="EMBL" id="BSXT01000543">
    <property type="protein sequence ID" value="GMF29679.1"/>
    <property type="molecule type" value="Genomic_DNA"/>
</dbReference>
<evidence type="ECO:0000313" key="2">
    <source>
        <dbReference type="EMBL" id="GMF29679.1"/>
    </source>
</evidence>
<evidence type="ECO:0000259" key="1">
    <source>
        <dbReference type="PROSITE" id="PS50013"/>
    </source>
</evidence>
<sequence>MALHHLPADRLGGVAPVTAFTALPAQIPVGALVHPRAQEANMHKKLTQTSEKKREQARKRQAARVGVVLIKFCLGDFVLVGQVLSRVNKLAIQWKGPRRVVKIFTFEVQNMVEPFDIQVVHASRMKLYAEAGREVTEDLVQHIIHGEGGHLVERFIECRFGRELRAWEIRVKWFGLDELEASWESVRIMLEDQPGLVEKFIEEHQTDTLVQKMAQALNIRGAEEVAGRRRGRARRP</sequence>
<dbReference type="InterPro" id="IPR016197">
    <property type="entry name" value="Chromo-like_dom_sf"/>
</dbReference>
<reference evidence="2" key="1">
    <citation type="submission" date="2023-04" db="EMBL/GenBank/DDBJ databases">
        <title>Phytophthora fragariaefolia NBRC 109709.</title>
        <authorList>
            <person name="Ichikawa N."/>
            <person name="Sato H."/>
            <person name="Tonouchi N."/>
        </authorList>
    </citation>
    <scope>NUCLEOTIDE SEQUENCE</scope>
    <source>
        <strain evidence="2">NBRC 109709</strain>
    </source>
</reference>
<accession>A0A9W6UB24</accession>
<comment type="caution">
    <text evidence="2">The sequence shown here is derived from an EMBL/GenBank/DDBJ whole genome shotgun (WGS) entry which is preliminary data.</text>
</comment>
<protein>
    <submittedName>
        <fullName evidence="2">Unnamed protein product</fullName>
    </submittedName>
</protein>
<dbReference type="AlphaFoldDB" id="A0A9W6UB24"/>
<dbReference type="OrthoDB" id="101593at2759"/>
<dbReference type="InterPro" id="IPR000953">
    <property type="entry name" value="Chromo/chromo_shadow_dom"/>
</dbReference>